<proteinExistence type="inferred from homology"/>
<keyword evidence="3" id="KW-0689">Ribosomal protein</keyword>
<evidence type="ECO:0000256" key="3">
    <source>
        <dbReference type="ARBA" id="ARBA00022980"/>
    </source>
</evidence>
<feature type="region of interest" description="Disordered" evidence="8">
    <location>
        <begin position="1"/>
        <end position="60"/>
    </location>
</feature>
<feature type="compositionally biased region" description="Basic and acidic residues" evidence="8">
    <location>
        <begin position="1"/>
        <end position="13"/>
    </location>
</feature>
<name>C4YBP9_CLAL4</name>
<evidence type="ECO:0000256" key="4">
    <source>
        <dbReference type="ARBA" id="ARBA00023128"/>
    </source>
</evidence>
<feature type="compositionally biased region" description="Low complexity" evidence="8">
    <location>
        <begin position="14"/>
        <end position="31"/>
    </location>
</feature>
<evidence type="ECO:0000256" key="8">
    <source>
        <dbReference type="SAM" id="MobiDB-lite"/>
    </source>
</evidence>
<dbReference type="STRING" id="306902.C4YBP9"/>
<dbReference type="EMBL" id="CH408083">
    <property type="protein sequence ID" value="EEQ41499.1"/>
    <property type="molecule type" value="Genomic_DNA"/>
</dbReference>
<comment type="similarity">
    <text evidence="2">Belongs to the mitochondrion-specific ribosomal protein mS23 family.</text>
</comment>
<keyword evidence="4" id="KW-0496">Mitochondrion</keyword>
<feature type="region of interest" description="Disordered" evidence="8">
    <location>
        <begin position="293"/>
        <end position="329"/>
    </location>
</feature>
<reference evidence="9 10" key="1">
    <citation type="journal article" date="2009" name="Nature">
        <title>Evolution of pathogenicity and sexual reproduction in eight Candida genomes.</title>
        <authorList>
            <person name="Butler G."/>
            <person name="Rasmussen M.D."/>
            <person name="Lin M.F."/>
            <person name="Santos M.A."/>
            <person name="Sakthikumar S."/>
            <person name="Munro C.A."/>
            <person name="Rheinbay E."/>
            <person name="Grabherr M."/>
            <person name="Forche A."/>
            <person name="Reedy J.L."/>
            <person name="Agrafioti I."/>
            <person name="Arnaud M.B."/>
            <person name="Bates S."/>
            <person name="Brown A.J."/>
            <person name="Brunke S."/>
            <person name="Costanzo M.C."/>
            <person name="Fitzpatrick D.A."/>
            <person name="de Groot P.W."/>
            <person name="Harris D."/>
            <person name="Hoyer L.L."/>
            <person name="Hube B."/>
            <person name="Klis F.M."/>
            <person name="Kodira C."/>
            <person name="Lennard N."/>
            <person name="Logue M.E."/>
            <person name="Martin R."/>
            <person name="Neiman A.M."/>
            <person name="Nikolaou E."/>
            <person name="Quail M.A."/>
            <person name="Quinn J."/>
            <person name="Santos M.C."/>
            <person name="Schmitzberger F.F."/>
            <person name="Sherlock G."/>
            <person name="Shah P."/>
            <person name="Silverstein K.A."/>
            <person name="Skrzypek M.S."/>
            <person name="Soll D."/>
            <person name="Staggs R."/>
            <person name="Stansfield I."/>
            <person name="Stumpf M.P."/>
            <person name="Sudbery P.E."/>
            <person name="Srikantha T."/>
            <person name="Zeng Q."/>
            <person name="Berman J."/>
            <person name="Berriman M."/>
            <person name="Heitman J."/>
            <person name="Gow N.A."/>
            <person name="Lorenz M.C."/>
            <person name="Birren B.W."/>
            <person name="Kellis M."/>
            <person name="Cuomo C.A."/>
        </authorList>
    </citation>
    <scope>NUCLEOTIDE SEQUENCE [LARGE SCALE GENOMIC DNA]</scope>
    <source>
        <strain evidence="9 10">ATCC 42720</strain>
    </source>
</reference>
<dbReference type="Proteomes" id="UP000007703">
    <property type="component" value="Unassembled WGS sequence"/>
</dbReference>
<organism evidence="9 10">
    <name type="scientific">Clavispora lusitaniae (strain ATCC 42720)</name>
    <name type="common">Yeast</name>
    <name type="synonym">Candida lusitaniae</name>
    <dbReference type="NCBI Taxonomy" id="306902"/>
    <lineage>
        <taxon>Eukaryota</taxon>
        <taxon>Fungi</taxon>
        <taxon>Dikarya</taxon>
        <taxon>Ascomycota</taxon>
        <taxon>Saccharomycotina</taxon>
        <taxon>Pichiomycetes</taxon>
        <taxon>Metschnikowiaceae</taxon>
        <taxon>Clavispora</taxon>
    </lineage>
</organism>
<evidence type="ECO:0000256" key="1">
    <source>
        <dbReference type="ARBA" id="ARBA00004173"/>
    </source>
</evidence>
<keyword evidence="5" id="KW-0687">Ribonucleoprotein</keyword>
<dbReference type="HOGENOM" id="CLU_081350_0_0_1"/>
<dbReference type="GO" id="GO:0005763">
    <property type="term" value="C:mitochondrial small ribosomal subunit"/>
    <property type="evidence" value="ECO:0007669"/>
    <property type="project" value="EnsemblFungi"/>
</dbReference>
<dbReference type="OMA" id="ENWKIWA"/>
<evidence type="ECO:0000313" key="10">
    <source>
        <dbReference type="Proteomes" id="UP000007703"/>
    </source>
</evidence>
<comment type="subcellular location">
    <subcellularLocation>
        <location evidence="1">Mitochondrion</location>
    </subcellularLocation>
</comment>
<accession>C4YBP9</accession>
<dbReference type="GeneID" id="8494692"/>
<evidence type="ECO:0000256" key="2">
    <source>
        <dbReference type="ARBA" id="ARBA00009864"/>
    </source>
</evidence>
<dbReference type="InParanoid" id="C4YBP9"/>
<dbReference type="KEGG" id="clu:CLUG_05627"/>
<sequence>MRQTHREPSDTRKQTQTTQTRRNNNENYQQNKNRKAAEPPPRPPHVTTRPSESPSEKKTTFFSHMKIQTRAAGVLERTSHYLKAGVIRNKPSWYNAVAAFPPATDLTKKPVNLQFNQRQDPFSQMFEKKDGRFKTRANRAERQQQNNSVSRIPKLAFLEDQLRDVFYHQHPWEFARPKVLVENDGAEQSKCDWSHMLQFHKPLDGESVVQRTLWLLQDAKKSGEEKTLFDAYDQARFEFYQLRMAEEMESAVAKEESAMYGAVFASSNMSWGLEKEQEFIDVWAKVGEERTKIREASRNRSSAGSGADEPAEPSGSIWESTFTTEEESK</sequence>
<dbReference type="InterPro" id="IPR016939">
    <property type="entry name" value="Ribosomal_mS23_fun"/>
</dbReference>
<dbReference type="PANTHER" id="PTHR37799">
    <property type="entry name" value="37S RIBOSOMAL PROTEIN S25, MITOCHONDRIAL"/>
    <property type="match status" value="1"/>
</dbReference>
<dbReference type="AlphaFoldDB" id="C4YBP9"/>
<evidence type="ECO:0000256" key="6">
    <source>
        <dbReference type="ARBA" id="ARBA00035137"/>
    </source>
</evidence>
<dbReference type="GO" id="GO:0003735">
    <property type="term" value="F:structural constituent of ribosome"/>
    <property type="evidence" value="ECO:0007669"/>
    <property type="project" value="EnsemblFungi"/>
</dbReference>
<protein>
    <recommendedName>
        <fullName evidence="6">Small ribosomal subunit protein mS23</fullName>
    </recommendedName>
    <alternativeName>
        <fullName evidence="7">37S ribosomal protein S25, mitochondrial</fullName>
    </alternativeName>
</protein>
<evidence type="ECO:0000256" key="5">
    <source>
        <dbReference type="ARBA" id="ARBA00023274"/>
    </source>
</evidence>
<gene>
    <name evidence="9" type="ORF">CLUG_05627</name>
</gene>
<dbReference type="OrthoDB" id="5542239at2759"/>
<dbReference type="VEuPathDB" id="FungiDB:CLUG_05627"/>
<evidence type="ECO:0000313" key="9">
    <source>
        <dbReference type="EMBL" id="EEQ41499.1"/>
    </source>
</evidence>
<dbReference type="FunCoup" id="C4YBP9">
    <property type="interactions" value="148"/>
</dbReference>
<evidence type="ECO:0000256" key="7">
    <source>
        <dbReference type="ARBA" id="ARBA00035421"/>
    </source>
</evidence>
<dbReference type="PANTHER" id="PTHR37799:SF1">
    <property type="entry name" value="SMALL RIBOSOMAL SUBUNIT PROTEIN MS23"/>
    <property type="match status" value="1"/>
</dbReference>
<dbReference type="Pfam" id="PF13741">
    <property type="entry name" value="MRP-S25"/>
    <property type="match status" value="1"/>
</dbReference>